<proteinExistence type="predicted"/>
<sequence length="347" mass="37734">MTSRLLMLDAEPDSGQPGTVSRQREDRRALAVDEPRLRAIFGLLVQAHYRTTPGDLRRLLDAPATRIASLSGDAGVAAVAVTSDEGGFDAELAERVARGERRPRGHLLAQSLAAHAGEREALTARLRRILRIAVVPQCRRQGLGARLLAAEQTDAEAEGIDLLGASFGAEPGLLAFWQAQGFRVVRLGLTRETSTGEHALMMVRPLSGTGEALVARLIRRFHRQLPSLLAFELSELEPLVALALLGERPAESLSPEDRRDLDDVAHGHRDPAMARPAMQALIAAVAPHGQGDAELAMLAAWAFQGRADDWLARRLSLSGARQVDAWRRRSVARWLEAANLSKNEDGR</sequence>
<protein>
    <submittedName>
        <fullName evidence="3">tRNA(Met) cytidine acetyltransferase TmcA</fullName>
        <ecNumber evidence="3">2.3.1.193</ecNumber>
    </submittedName>
</protein>
<dbReference type="Gene3D" id="3.40.630.30">
    <property type="match status" value="1"/>
</dbReference>
<evidence type="ECO:0000256" key="1">
    <source>
        <dbReference type="SAM" id="MobiDB-lite"/>
    </source>
</evidence>
<dbReference type="GO" id="GO:0051392">
    <property type="term" value="F:tRNA cytidine N4-acetyltransferase activity"/>
    <property type="evidence" value="ECO:0007669"/>
    <property type="project" value="TreeGrafter"/>
</dbReference>
<feature type="region of interest" description="Disordered" evidence="1">
    <location>
        <begin position="1"/>
        <end position="26"/>
    </location>
</feature>
<dbReference type="InterPro" id="IPR016181">
    <property type="entry name" value="Acyl_CoA_acyltransferase"/>
</dbReference>
<dbReference type="GO" id="GO:1990883">
    <property type="term" value="F:18S rRNA cytidine N-acetyltransferase activity"/>
    <property type="evidence" value="ECO:0007669"/>
    <property type="project" value="TreeGrafter"/>
</dbReference>
<reference evidence="3 4" key="1">
    <citation type="submission" date="2016-06" db="EMBL/GenBank/DDBJ databases">
        <title>Genome sequence of halotolerant plant growth promoting strain of Halomonas elongata HEK1 isolated from salterns of Rann of Kutch, Gujarat, India.</title>
        <authorList>
            <person name="Gaba S."/>
            <person name="Singh R.N."/>
            <person name="Abrol S."/>
            <person name="Kaushik R."/>
            <person name="Saxena A.K."/>
        </authorList>
    </citation>
    <scope>NUCLEOTIDE SEQUENCE [LARGE SCALE GENOMIC DNA]</scope>
    <source>
        <strain evidence="3 4">HEK1</strain>
    </source>
</reference>
<dbReference type="InterPro" id="IPR038321">
    <property type="entry name" value="TmcA_C_sf"/>
</dbReference>
<organism evidence="3 4">
    <name type="scientific">Halomonas elongata</name>
    <dbReference type="NCBI Taxonomy" id="2746"/>
    <lineage>
        <taxon>Bacteria</taxon>
        <taxon>Pseudomonadati</taxon>
        <taxon>Pseudomonadota</taxon>
        <taxon>Gammaproteobacteria</taxon>
        <taxon>Oceanospirillales</taxon>
        <taxon>Halomonadaceae</taxon>
        <taxon>Halomonas</taxon>
    </lineage>
</organism>
<feature type="domain" description="N-acetyltransferase" evidence="2">
    <location>
        <begin position="65"/>
        <end position="207"/>
    </location>
</feature>
<evidence type="ECO:0000259" key="2">
    <source>
        <dbReference type="PROSITE" id="PS51186"/>
    </source>
</evidence>
<evidence type="ECO:0000313" key="4">
    <source>
        <dbReference type="Proteomes" id="UP000092504"/>
    </source>
</evidence>
<dbReference type="GO" id="GO:0002101">
    <property type="term" value="P:tRNA wobble cytosine modification"/>
    <property type="evidence" value="ECO:0007669"/>
    <property type="project" value="TreeGrafter"/>
</dbReference>
<dbReference type="Pfam" id="PF13718">
    <property type="entry name" value="GNAT_acetyltr_2"/>
    <property type="match status" value="2"/>
</dbReference>
<keyword evidence="3" id="KW-0808">Transferase</keyword>
<comment type="caution">
    <text evidence="3">The sequence shown here is derived from an EMBL/GenBank/DDBJ whole genome shotgun (WGS) entry which is preliminary data.</text>
</comment>
<dbReference type="PROSITE" id="PS51186">
    <property type="entry name" value="GNAT"/>
    <property type="match status" value="1"/>
</dbReference>
<dbReference type="EC" id="2.3.1.193" evidence="3"/>
<dbReference type="PANTHER" id="PTHR10925:SF5">
    <property type="entry name" value="RNA CYTIDINE ACETYLTRANSFERASE"/>
    <property type="match status" value="1"/>
</dbReference>
<accession>A0A1B8NXT5</accession>
<name>A0A1B8NXT5_HALEL</name>
<dbReference type="InterPro" id="IPR000182">
    <property type="entry name" value="GNAT_dom"/>
</dbReference>
<keyword evidence="3" id="KW-0012">Acyltransferase</keyword>
<dbReference type="GO" id="GO:0051391">
    <property type="term" value="P:tRNA acetylation"/>
    <property type="evidence" value="ECO:0007669"/>
    <property type="project" value="TreeGrafter"/>
</dbReference>
<dbReference type="GO" id="GO:1904812">
    <property type="term" value="P:rRNA acetylation involved in maturation of SSU-rRNA"/>
    <property type="evidence" value="ECO:0007669"/>
    <property type="project" value="TreeGrafter"/>
</dbReference>
<dbReference type="Gene3D" id="1.20.120.890">
    <property type="entry name" value="tRNA(Met) cytidine acetyltransferase, tail domain"/>
    <property type="match status" value="1"/>
</dbReference>
<dbReference type="AlphaFoldDB" id="A0A1B8NXT5"/>
<dbReference type="PANTHER" id="PTHR10925">
    <property type="entry name" value="N-ACETYLTRANSFERASE 10"/>
    <property type="match status" value="1"/>
</dbReference>
<dbReference type="PATRIC" id="fig|2746.7.peg.4002"/>
<dbReference type="SUPFAM" id="SSF55729">
    <property type="entry name" value="Acyl-CoA N-acyltransferases (Nat)"/>
    <property type="match status" value="1"/>
</dbReference>
<dbReference type="EMBL" id="MAJD01000002">
    <property type="protein sequence ID" value="OBX34826.1"/>
    <property type="molecule type" value="Genomic_DNA"/>
</dbReference>
<evidence type="ECO:0000313" key="3">
    <source>
        <dbReference type="EMBL" id="OBX34826.1"/>
    </source>
</evidence>
<dbReference type="InterPro" id="IPR032672">
    <property type="entry name" value="TmcA/NAT10/Kre33"/>
</dbReference>
<dbReference type="GO" id="GO:0000049">
    <property type="term" value="F:tRNA binding"/>
    <property type="evidence" value="ECO:0007669"/>
    <property type="project" value="TreeGrafter"/>
</dbReference>
<gene>
    <name evidence="3" type="primary">tmcA_1</name>
    <name evidence="3" type="ORF">A8U91_03886</name>
</gene>
<dbReference type="Proteomes" id="UP000092504">
    <property type="component" value="Unassembled WGS sequence"/>
</dbReference>